<dbReference type="SUPFAM" id="SSF48452">
    <property type="entry name" value="TPR-like"/>
    <property type="match status" value="2"/>
</dbReference>
<organism evidence="2 3">
    <name type="scientific">Candidatus Kutchimonas denitrificans</name>
    <dbReference type="NCBI Taxonomy" id="3056748"/>
    <lineage>
        <taxon>Bacteria</taxon>
        <taxon>Pseudomonadati</taxon>
        <taxon>Gemmatimonadota</taxon>
        <taxon>Gemmatimonadia</taxon>
        <taxon>Candidatus Palauibacterales</taxon>
        <taxon>Candidatus Palauibacteraceae</taxon>
        <taxon>Candidatus Kutchimonas</taxon>
    </lineage>
</organism>
<feature type="coiled-coil region" evidence="1">
    <location>
        <begin position="1"/>
        <end position="28"/>
    </location>
</feature>
<reference evidence="2 3" key="1">
    <citation type="submission" date="2020-01" db="EMBL/GenBank/DDBJ databases">
        <title>Genomes assembled from Gulf of Kutch pelagic sediment metagenomes.</title>
        <authorList>
            <person name="Chandrashekar M."/>
            <person name="Mahajan M.S."/>
            <person name="Dave K.J."/>
            <person name="Vatsa P."/>
            <person name="Nathani N.M."/>
        </authorList>
    </citation>
    <scope>NUCLEOTIDE SEQUENCE [LARGE SCALE GENOMIC DNA]</scope>
    <source>
        <strain evidence="2">KS3-K002</strain>
    </source>
</reference>
<protein>
    <submittedName>
        <fullName evidence="2">Tetratricopeptide repeat protein</fullName>
    </submittedName>
</protein>
<sequence length="333" mass="36621">MVAASDEVEGLRSELEQLAEERRWVEIKDRVEALDDTALMSDPKVAYLAAEGLLHLGRAERALNLALAAEAEFRSRQDHLNLLPALNLAGAVQFELGDLAAAEERFSDLLELARERGDDGMVGRATNNLGAIASLRGEHERALSLFRLSIPAYQKVGFMAGLAQADHNLGIVHRDLGYWREAERHFRSAQRRARQLGDERLAAMGRVGLAEISQLRGDHVYAEVEARLALEAYDEIGDELGRADALKLLGSVARAAARPDDALASFDRALKIARQQVNPLLEAEILEERGRLHRESGQTALALADLQAAAGTYRRLGAVERQAAVEEELERIS</sequence>
<dbReference type="InterPro" id="IPR019734">
    <property type="entry name" value="TPR_rpt"/>
</dbReference>
<dbReference type="AlphaFoldDB" id="A0AAE5CA08"/>
<dbReference type="PANTHER" id="PTHR10098">
    <property type="entry name" value="RAPSYN-RELATED"/>
    <property type="match status" value="1"/>
</dbReference>
<accession>A0AAE5CA08</accession>
<dbReference type="Proteomes" id="UP000702544">
    <property type="component" value="Unassembled WGS sequence"/>
</dbReference>
<dbReference type="PANTHER" id="PTHR10098:SF108">
    <property type="entry name" value="TETRATRICOPEPTIDE REPEAT PROTEIN 28"/>
    <property type="match status" value="1"/>
</dbReference>
<dbReference type="SMART" id="SM00028">
    <property type="entry name" value="TPR"/>
    <property type="match status" value="5"/>
</dbReference>
<dbReference type="InterPro" id="IPR011990">
    <property type="entry name" value="TPR-like_helical_dom_sf"/>
</dbReference>
<evidence type="ECO:0000313" key="3">
    <source>
        <dbReference type="Proteomes" id="UP000702544"/>
    </source>
</evidence>
<dbReference type="Pfam" id="PF13176">
    <property type="entry name" value="TPR_7"/>
    <property type="match status" value="1"/>
</dbReference>
<keyword evidence="1" id="KW-0175">Coiled coil</keyword>
<evidence type="ECO:0000313" key="2">
    <source>
        <dbReference type="EMBL" id="NIR74027.1"/>
    </source>
</evidence>
<comment type="caution">
    <text evidence="2">The sequence shown here is derived from an EMBL/GenBank/DDBJ whole genome shotgun (WGS) entry which is preliminary data.</text>
</comment>
<name>A0AAE5CA08_9BACT</name>
<dbReference type="EMBL" id="JAACAK010000018">
    <property type="protein sequence ID" value="NIR74027.1"/>
    <property type="molecule type" value="Genomic_DNA"/>
</dbReference>
<evidence type="ECO:0000256" key="1">
    <source>
        <dbReference type="SAM" id="Coils"/>
    </source>
</evidence>
<dbReference type="Pfam" id="PF13424">
    <property type="entry name" value="TPR_12"/>
    <property type="match status" value="1"/>
</dbReference>
<proteinExistence type="predicted"/>
<dbReference type="Gene3D" id="1.25.40.10">
    <property type="entry name" value="Tetratricopeptide repeat domain"/>
    <property type="match status" value="2"/>
</dbReference>
<gene>
    <name evidence="2" type="ORF">GWO12_02750</name>
</gene>